<dbReference type="PANTHER" id="PTHR30349">
    <property type="entry name" value="PHAGE INTEGRASE-RELATED"/>
    <property type="match status" value="1"/>
</dbReference>
<evidence type="ECO:0000256" key="3">
    <source>
        <dbReference type="ARBA" id="ARBA00023172"/>
    </source>
</evidence>
<reference evidence="5" key="1">
    <citation type="submission" date="2024-03" db="EMBL/GenBank/DDBJ databases">
        <title>Diverse circular DNA viruses in blood, oral, and fecal samples of captive lemurs.</title>
        <authorList>
            <person name="Paietta E.N."/>
            <person name="Kraberger S."/>
            <person name="Lund M.C."/>
            <person name="Custer J.M."/>
            <person name="Vargas K.M."/>
            <person name="Ehmke E.E."/>
            <person name="Yoder A.D."/>
            <person name="Varsani A."/>
        </authorList>
    </citation>
    <scope>NUCLEOTIDE SEQUENCE</scope>
    <source>
        <strain evidence="5">Duke_24FF_1038</strain>
    </source>
</reference>
<dbReference type="Gene3D" id="1.10.443.10">
    <property type="entry name" value="Intergrase catalytic core"/>
    <property type="match status" value="1"/>
</dbReference>
<accession>A0AAU8AYM1</accession>
<dbReference type="GO" id="GO:0006310">
    <property type="term" value="P:DNA recombination"/>
    <property type="evidence" value="ECO:0007669"/>
    <property type="project" value="UniProtKB-KW"/>
</dbReference>
<dbReference type="InterPro" id="IPR050090">
    <property type="entry name" value="Tyrosine_recombinase_XerCD"/>
</dbReference>
<dbReference type="Pfam" id="PF00589">
    <property type="entry name" value="Phage_integrase"/>
    <property type="match status" value="1"/>
</dbReference>
<comment type="similarity">
    <text evidence="1">Belongs to the 'phage' integrase family.</text>
</comment>
<keyword evidence="3" id="KW-0233">DNA recombination</keyword>
<dbReference type="SUPFAM" id="SSF56349">
    <property type="entry name" value="DNA breaking-rejoining enzymes"/>
    <property type="match status" value="1"/>
</dbReference>
<organism evidence="5">
    <name type="scientific">Dulem virus 71</name>
    <dbReference type="NCBI Taxonomy" id="3145782"/>
    <lineage>
        <taxon>Viruses</taxon>
        <taxon>Monodnaviria</taxon>
        <taxon>Loebvirae</taxon>
        <taxon>Hofneiviricota</taxon>
        <taxon>Faserviricetes</taxon>
        <taxon>Tubulavirales</taxon>
        <taxon>Inoviridae</taxon>
        <taxon>Inovirus</taxon>
    </lineage>
</organism>
<proteinExistence type="inferred from homology"/>
<evidence type="ECO:0000256" key="2">
    <source>
        <dbReference type="ARBA" id="ARBA00023125"/>
    </source>
</evidence>
<feature type="domain" description="Tyr recombinase" evidence="4">
    <location>
        <begin position="106"/>
        <end position="294"/>
    </location>
</feature>
<dbReference type="InterPro" id="IPR011010">
    <property type="entry name" value="DNA_brk_join_enz"/>
</dbReference>
<dbReference type="EMBL" id="PP511497">
    <property type="protein sequence ID" value="XCD04716.1"/>
    <property type="molecule type" value="Genomic_DNA"/>
</dbReference>
<dbReference type="InterPro" id="IPR010998">
    <property type="entry name" value="Integrase_recombinase_N"/>
</dbReference>
<dbReference type="PANTHER" id="PTHR30349:SF41">
    <property type="entry name" value="INTEGRASE_RECOMBINASE PROTEIN MJ0367-RELATED"/>
    <property type="match status" value="1"/>
</dbReference>
<keyword evidence="2" id="KW-0238">DNA-binding</keyword>
<sequence length="303" mass="36550">MNFEEVYKLYKIYVSKLHKKQALNSLLYNFEYRVLPYFKNYNIYEITKNDILRWKDIILGFNYSNSFNANIYYAFNNFLEYCVLYHNLEHNYLKELGGFKSKIEIKKTDFYTFYEFKKFIKCFDNLIYKSYYIIMFYTGLRPSEAMALKFNDFDGKYLKIDKSIQRRGNRELDTPKNIYSIRKIIVNNNVKKCIKLLKKYYIRLYHSFDDDYFILGGLKPLSATSCDRYKKNACQRANLRCITQHQFRHSYATYLTSRGIPINVVSHLLGHSNVFVTSKIYIHQDFNQEKRVLRTLNSVNLFK</sequence>
<dbReference type="GO" id="GO:0003677">
    <property type="term" value="F:DNA binding"/>
    <property type="evidence" value="ECO:0007669"/>
    <property type="project" value="UniProtKB-KW"/>
</dbReference>
<evidence type="ECO:0000259" key="4">
    <source>
        <dbReference type="PROSITE" id="PS51898"/>
    </source>
</evidence>
<dbReference type="CDD" id="cd01189">
    <property type="entry name" value="INT_ICEBs1_C_like"/>
    <property type="match status" value="1"/>
</dbReference>
<dbReference type="Gene3D" id="1.10.150.130">
    <property type="match status" value="1"/>
</dbReference>
<evidence type="ECO:0000256" key="1">
    <source>
        <dbReference type="ARBA" id="ARBA00008857"/>
    </source>
</evidence>
<evidence type="ECO:0000313" key="5">
    <source>
        <dbReference type="EMBL" id="XCD04716.1"/>
    </source>
</evidence>
<dbReference type="InterPro" id="IPR013762">
    <property type="entry name" value="Integrase-like_cat_sf"/>
</dbReference>
<dbReference type="GO" id="GO:0015074">
    <property type="term" value="P:DNA integration"/>
    <property type="evidence" value="ECO:0007669"/>
    <property type="project" value="InterPro"/>
</dbReference>
<dbReference type="InterPro" id="IPR002104">
    <property type="entry name" value="Integrase_catalytic"/>
</dbReference>
<protein>
    <submittedName>
        <fullName evidence="5">Recombinase</fullName>
    </submittedName>
</protein>
<name>A0AAU8AYM1_9VIRU</name>
<dbReference type="PROSITE" id="PS51898">
    <property type="entry name" value="TYR_RECOMBINASE"/>
    <property type="match status" value="1"/>
</dbReference>